<comment type="subcellular location">
    <subcellularLocation>
        <location evidence="1">Membrane</location>
        <topology evidence="1">Single-pass membrane protein</topology>
    </subcellularLocation>
</comment>
<comment type="caution">
    <text evidence="9">The sequence shown here is derived from an EMBL/GenBank/DDBJ whole genome shotgun (WGS) entry which is preliminary data.</text>
</comment>
<protein>
    <recommendedName>
        <fullName evidence="8">Glycosyltransferase family 92 protein</fullName>
        <ecNumber evidence="8">2.4.1.-</ecNumber>
    </recommendedName>
</protein>
<dbReference type="AlphaFoldDB" id="A0A5J4NIB1"/>
<dbReference type="Proteomes" id="UP000324629">
    <property type="component" value="Unassembled WGS sequence"/>
</dbReference>
<dbReference type="PANTHER" id="PTHR21461:SF87">
    <property type="entry name" value="GH12965P"/>
    <property type="match status" value="1"/>
</dbReference>
<accession>A0A5J4NIB1</accession>
<sequence>MVAVQFLKQFGRRSIIVLLIFCGLLSFGRNVFKHKLFESIDSNFTYPDLTFESVDDQKETFAVSSYTEQNLREIRILVLKKETANPLVYCYYVSNIAKTKGQIISNTMETFGVRGRKFGFHSLTEPTGTYRGYFIFCKLPPDLVTEAVRGHVAVALHLGTATWKVPIILPVLPGTPKTLLESEGTPNIGLCVAPSDDMLTITAIGLLEFIEAQRIMGVSLILFYMPEQPSRQVQNVFDSYLEGSELETDQQFQVEIVNWKLPLINSSLQTWEGAQILSYNDCIFRISRRVDYIFHANVKEIFIPKTNAQSKKNPGWSGIIQTIQKGKYAKKTVSCFPTRFVEPFPKVGSMFERKRVTTKIYIARKKCLLRSDTAHEVSLHWPVKPQAFNYLPDQGTVYNYGTCAESDYEPCKMDNQFVVNVDLQAYLVAIHSSVNARLDYLSNEM</sequence>
<dbReference type="Pfam" id="PF01697">
    <property type="entry name" value="Glyco_transf_92"/>
    <property type="match status" value="1"/>
</dbReference>
<proteinExistence type="inferred from homology"/>
<keyword evidence="10" id="KW-1185">Reference proteome</keyword>
<gene>
    <name evidence="9" type="ORF">DEA37_0013009</name>
</gene>
<evidence type="ECO:0000256" key="4">
    <source>
        <dbReference type="ARBA" id="ARBA00022679"/>
    </source>
</evidence>
<evidence type="ECO:0000256" key="6">
    <source>
        <dbReference type="ARBA" id="ARBA00022989"/>
    </source>
</evidence>
<name>A0A5J4NIB1_9TREM</name>
<keyword evidence="3 8" id="KW-0328">Glycosyltransferase</keyword>
<dbReference type="GO" id="GO:0016020">
    <property type="term" value="C:membrane"/>
    <property type="evidence" value="ECO:0007669"/>
    <property type="project" value="UniProtKB-SubCell"/>
</dbReference>
<keyword evidence="7" id="KW-0472">Membrane</keyword>
<dbReference type="GO" id="GO:0016757">
    <property type="term" value="F:glycosyltransferase activity"/>
    <property type="evidence" value="ECO:0007669"/>
    <property type="project" value="UniProtKB-UniRule"/>
</dbReference>
<evidence type="ECO:0000256" key="1">
    <source>
        <dbReference type="ARBA" id="ARBA00004167"/>
    </source>
</evidence>
<dbReference type="InterPro" id="IPR008166">
    <property type="entry name" value="Glyco_transf_92"/>
</dbReference>
<keyword evidence="5" id="KW-0812">Transmembrane</keyword>
<dbReference type="GO" id="GO:0005737">
    <property type="term" value="C:cytoplasm"/>
    <property type="evidence" value="ECO:0007669"/>
    <property type="project" value="TreeGrafter"/>
</dbReference>
<reference evidence="9 10" key="1">
    <citation type="journal article" date="2019" name="Gigascience">
        <title>Whole-genome sequence of the oriental lung fluke Paragonimus westermani.</title>
        <authorList>
            <person name="Oey H."/>
            <person name="Zakrzewski M."/>
            <person name="Narain K."/>
            <person name="Devi K.R."/>
            <person name="Agatsuma T."/>
            <person name="Nawaratna S."/>
            <person name="Gobert G.N."/>
            <person name="Jones M.K."/>
            <person name="Ragan M.A."/>
            <person name="McManus D.P."/>
            <person name="Krause L."/>
        </authorList>
    </citation>
    <scope>NUCLEOTIDE SEQUENCE [LARGE SCALE GENOMIC DNA]</scope>
    <source>
        <strain evidence="9 10">IND2009</strain>
    </source>
</reference>
<evidence type="ECO:0000256" key="8">
    <source>
        <dbReference type="RuleBase" id="RU366017"/>
    </source>
</evidence>
<evidence type="ECO:0000256" key="5">
    <source>
        <dbReference type="ARBA" id="ARBA00022692"/>
    </source>
</evidence>
<dbReference type="PANTHER" id="PTHR21461">
    <property type="entry name" value="GLYCOSYLTRANSFERASE FAMILY 92 PROTEIN"/>
    <property type="match status" value="1"/>
</dbReference>
<keyword evidence="4 8" id="KW-0808">Transferase</keyword>
<evidence type="ECO:0000313" key="9">
    <source>
        <dbReference type="EMBL" id="KAA3675356.1"/>
    </source>
</evidence>
<evidence type="ECO:0000256" key="7">
    <source>
        <dbReference type="ARBA" id="ARBA00023136"/>
    </source>
</evidence>
<dbReference type="EC" id="2.4.1.-" evidence="8"/>
<organism evidence="9 10">
    <name type="scientific">Paragonimus westermani</name>
    <dbReference type="NCBI Taxonomy" id="34504"/>
    <lineage>
        <taxon>Eukaryota</taxon>
        <taxon>Metazoa</taxon>
        <taxon>Spiralia</taxon>
        <taxon>Lophotrochozoa</taxon>
        <taxon>Platyhelminthes</taxon>
        <taxon>Trematoda</taxon>
        <taxon>Digenea</taxon>
        <taxon>Plagiorchiida</taxon>
        <taxon>Troglotremata</taxon>
        <taxon>Troglotrematidae</taxon>
        <taxon>Paragonimus</taxon>
    </lineage>
</organism>
<evidence type="ECO:0000256" key="3">
    <source>
        <dbReference type="ARBA" id="ARBA00022676"/>
    </source>
</evidence>
<evidence type="ECO:0000313" key="10">
    <source>
        <dbReference type="Proteomes" id="UP000324629"/>
    </source>
</evidence>
<comment type="similarity">
    <text evidence="2 8">Belongs to the glycosyltransferase 92 family.</text>
</comment>
<evidence type="ECO:0000256" key="2">
    <source>
        <dbReference type="ARBA" id="ARBA00007647"/>
    </source>
</evidence>
<keyword evidence="6" id="KW-1133">Transmembrane helix</keyword>
<dbReference type="EMBL" id="QNGE01002569">
    <property type="protein sequence ID" value="KAA3675356.1"/>
    <property type="molecule type" value="Genomic_DNA"/>
</dbReference>